<protein>
    <submittedName>
        <fullName evidence="1">Uncharacterized protein</fullName>
    </submittedName>
</protein>
<keyword evidence="2" id="KW-1185">Reference proteome</keyword>
<evidence type="ECO:0000313" key="2">
    <source>
        <dbReference type="Proteomes" id="UP000178912"/>
    </source>
</evidence>
<sequence length="96" mass="10604">MTSILQKIIFDAALTALVSGKDGLVPYISDHPSSTVLHQNLKAYWSKFRSKVLDWSLVITISQRHIGCGSVYPYKSAYSFLLNGSMFGISRSSTTT</sequence>
<proteinExistence type="predicted"/>
<evidence type="ECO:0000313" key="1">
    <source>
        <dbReference type="EMBL" id="CZS96392.1"/>
    </source>
</evidence>
<dbReference type="AlphaFoldDB" id="A0A1E1KEG3"/>
<name>A0A1E1KEG3_9HELO</name>
<organism evidence="1 2">
    <name type="scientific">Rhynchosporium agropyri</name>
    <dbReference type="NCBI Taxonomy" id="914238"/>
    <lineage>
        <taxon>Eukaryota</taxon>
        <taxon>Fungi</taxon>
        <taxon>Dikarya</taxon>
        <taxon>Ascomycota</taxon>
        <taxon>Pezizomycotina</taxon>
        <taxon>Leotiomycetes</taxon>
        <taxon>Helotiales</taxon>
        <taxon>Ploettnerulaceae</taxon>
        <taxon>Rhynchosporium</taxon>
    </lineage>
</organism>
<reference evidence="2" key="1">
    <citation type="submission" date="2016-03" db="EMBL/GenBank/DDBJ databases">
        <authorList>
            <person name="Guldener U."/>
        </authorList>
    </citation>
    <scope>NUCLEOTIDE SEQUENCE [LARGE SCALE GENOMIC DNA]</scope>
    <source>
        <strain evidence="2">04CH-RAC-A.6.1</strain>
    </source>
</reference>
<accession>A0A1E1KEG3</accession>
<dbReference type="EMBL" id="FJUX01000026">
    <property type="protein sequence ID" value="CZS96392.1"/>
    <property type="molecule type" value="Genomic_DNA"/>
</dbReference>
<dbReference type="Proteomes" id="UP000178912">
    <property type="component" value="Unassembled WGS sequence"/>
</dbReference>
<gene>
    <name evidence="1" type="ORF">RAG0_05747</name>
</gene>